<dbReference type="AlphaFoldDB" id="K6YZX6"/>
<reference evidence="1 2" key="1">
    <citation type="journal article" date="2013" name="Genome Announc.">
        <title>Complete Genome Sequence of Glaciecola psychrophila Strain 170T.</title>
        <authorList>
            <person name="Yin J."/>
            <person name="Chen J."/>
            <person name="Liu G."/>
            <person name="Yu Y."/>
            <person name="Song L."/>
            <person name="Wang X."/>
            <person name="Qu X."/>
        </authorList>
    </citation>
    <scope>NUCLEOTIDE SEQUENCE [LARGE SCALE GENOMIC DNA]</scope>
    <source>
        <strain evidence="1 2">170</strain>
    </source>
</reference>
<organism evidence="1 2">
    <name type="scientific">Paraglaciecola psychrophila 170</name>
    <dbReference type="NCBI Taxonomy" id="1129794"/>
    <lineage>
        <taxon>Bacteria</taxon>
        <taxon>Pseudomonadati</taxon>
        <taxon>Pseudomonadota</taxon>
        <taxon>Gammaproteobacteria</taxon>
        <taxon>Alteromonadales</taxon>
        <taxon>Alteromonadaceae</taxon>
        <taxon>Paraglaciecola</taxon>
    </lineage>
</organism>
<evidence type="ECO:0000313" key="1">
    <source>
        <dbReference type="EMBL" id="AGH46464.1"/>
    </source>
</evidence>
<dbReference type="PATRIC" id="fig|1129794.4.peg.4345"/>
<protein>
    <submittedName>
        <fullName evidence="1">Uncharacterized protein</fullName>
    </submittedName>
</protein>
<name>K6YZX6_9ALTE</name>
<keyword evidence="2" id="KW-1185">Reference proteome</keyword>
<dbReference type="HOGENOM" id="CLU_3101864_0_0_6"/>
<dbReference type="KEGG" id="gps:C427_4362"/>
<dbReference type="Proteomes" id="UP000011864">
    <property type="component" value="Chromosome"/>
</dbReference>
<dbReference type="EMBL" id="CP003837">
    <property type="protein sequence ID" value="AGH46464.1"/>
    <property type="molecule type" value="Genomic_DNA"/>
</dbReference>
<evidence type="ECO:0000313" key="2">
    <source>
        <dbReference type="Proteomes" id="UP000011864"/>
    </source>
</evidence>
<proteinExistence type="predicted"/>
<sequence>MTINQGFVAHITWTFEHLDCRAMLCCVKLSRPLLSPLNSTKVHAKGWLLQI</sequence>
<accession>K6YZX6</accession>
<gene>
    <name evidence="1" type="ORF">C427_4362</name>
</gene>